<proteinExistence type="predicted"/>
<organism evidence="2 3">
    <name type="scientific">Streptomyces griseofuscus</name>
    <dbReference type="NCBI Taxonomy" id="146922"/>
    <lineage>
        <taxon>Bacteria</taxon>
        <taxon>Bacillati</taxon>
        <taxon>Actinomycetota</taxon>
        <taxon>Actinomycetes</taxon>
        <taxon>Kitasatosporales</taxon>
        <taxon>Streptomycetaceae</taxon>
        <taxon>Streptomyces</taxon>
    </lineage>
</organism>
<dbReference type="KEGG" id="sgf:HEP81_01040"/>
<dbReference type="AlphaFoldDB" id="A0A7H1PTJ4"/>
<evidence type="ECO:0000313" key="3">
    <source>
        <dbReference type="Proteomes" id="UP000516422"/>
    </source>
</evidence>
<feature type="region of interest" description="Disordered" evidence="1">
    <location>
        <begin position="45"/>
        <end position="64"/>
    </location>
</feature>
<reference evidence="2 3" key="1">
    <citation type="submission" date="2020-04" db="EMBL/GenBank/DDBJ databases">
        <title>Characterization and engineering of Streptomyces griseofuscus DSM40191 as a potential heterologous host for expression of BGCs.</title>
        <authorList>
            <person name="Gren T."/>
            <person name="Whitford C.M."/>
            <person name="Mohite O.S."/>
            <person name="Joergensen T.S."/>
            <person name="Nielsen J.B."/>
            <person name="Lee S.Y."/>
            <person name="Weber T."/>
        </authorList>
    </citation>
    <scope>NUCLEOTIDE SEQUENCE [LARGE SCALE GENOMIC DNA]</scope>
    <source>
        <strain evidence="2 3">DSM 40191</strain>
    </source>
</reference>
<feature type="region of interest" description="Disordered" evidence="1">
    <location>
        <begin position="99"/>
        <end position="124"/>
    </location>
</feature>
<accession>A0A7H1PTJ4</accession>
<evidence type="ECO:0000313" key="2">
    <source>
        <dbReference type="EMBL" id="QNT91374.1"/>
    </source>
</evidence>
<evidence type="ECO:0000256" key="1">
    <source>
        <dbReference type="SAM" id="MobiDB-lite"/>
    </source>
</evidence>
<sequence>MTSTCTPEVRIALAFHRARSCARGRVFCLGGRVLRAAIWLSLARARSETTSRNRGSPSSSTTVTYSCSSSVRQAAIRSLRRAVQRISSCGTPAISITGRGSSVTVRGSVASPSTSQTSAATSSL</sequence>
<protein>
    <submittedName>
        <fullName evidence="2">Uncharacterized protein</fullName>
    </submittedName>
</protein>
<feature type="compositionally biased region" description="Low complexity" evidence="1">
    <location>
        <begin position="108"/>
        <end position="124"/>
    </location>
</feature>
<gene>
    <name evidence="2" type="ORF">HEP81_01040</name>
</gene>
<name>A0A7H1PTJ4_9ACTN</name>
<dbReference type="EMBL" id="CP051006">
    <property type="protein sequence ID" value="QNT91374.1"/>
    <property type="molecule type" value="Genomic_DNA"/>
</dbReference>
<dbReference type="Proteomes" id="UP000516422">
    <property type="component" value="Chromosome"/>
</dbReference>